<keyword evidence="2" id="KW-1185">Reference proteome</keyword>
<evidence type="ECO:0000313" key="1">
    <source>
        <dbReference type="EMBL" id="CAG8684426.1"/>
    </source>
</evidence>
<organism evidence="1 2">
    <name type="scientific">Scutellospora calospora</name>
    <dbReference type="NCBI Taxonomy" id="85575"/>
    <lineage>
        <taxon>Eukaryota</taxon>
        <taxon>Fungi</taxon>
        <taxon>Fungi incertae sedis</taxon>
        <taxon>Mucoromycota</taxon>
        <taxon>Glomeromycotina</taxon>
        <taxon>Glomeromycetes</taxon>
        <taxon>Diversisporales</taxon>
        <taxon>Gigasporaceae</taxon>
        <taxon>Scutellospora</taxon>
    </lineage>
</organism>
<evidence type="ECO:0000313" key="2">
    <source>
        <dbReference type="Proteomes" id="UP000789860"/>
    </source>
</evidence>
<sequence length="60" mass="7515">MSNHCENEEIYKQVKFETSKDLKDLYLQTIKDNLIEKYHHKFEFKNHTIIFKYENEEYII</sequence>
<dbReference type="Proteomes" id="UP000789860">
    <property type="component" value="Unassembled WGS sequence"/>
</dbReference>
<accession>A0ACA9P4M0</accession>
<reference evidence="1" key="1">
    <citation type="submission" date="2021-06" db="EMBL/GenBank/DDBJ databases">
        <authorList>
            <person name="Kallberg Y."/>
            <person name="Tangrot J."/>
            <person name="Rosling A."/>
        </authorList>
    </citation>
    <scope>NUCLEOTIDE SEQUENCE</scope>
    <source>
        <strain evidence="1">AU212A</strain>
    </source>
</reference>
<gene>
    <name evidence="1" type="ORF">SCALOS_LOCUS9853</name>
</gene>
<name>A0ACA9P4M0_9GLOM</name>
<proteinExistence type="predicted"/>
<feature type="non-terminal residue" evidence="1">
    <location>
        <position position="60"/>
    </location>
</feature>
<comment type="caution">
    <text evidence="1">The sequence shown here is derived from an EMBL/GenBank/DDBJ whole genome shotgun (WGS) entry which is preliminary data.</text>
</comment>
<dbReference type="EMBL" id="CAJVPM010033088">
    <property type="protein sequence ID" value="CAG8684426.1"/>
    <property type="molecule type" value="Genomic_DNA"/>
</dbReference>
<protein>
    <submittedName>
        <fullName evidence="1">6028_t:CDS:1</fullName>
    </submittedName>
</protein>